<protein>
    <submittedName>
        <fullName evidence="2">CUB domain-containing protein</fullName>
    </submittedName>
</protein>
<name>A0A1I7ZWE0_9BILA</name>
<evidence type="ECO:0000313" key="1">
    <source>
        <dbReference type="Proteomes" id="UP000095287"/>
    </source>
</evidence>
<accession>A0A1I7ZWE0</accession>
<evidence type="ECO:0000313" key="2">
    <source>
        <dbReference type="WBParaSite" id="L893_g30450.t1"/>
    </source>
</evidence>
<keyword evidence="1" id="KW-1185">Reference proteome</keyword>
<proteinExistence type="predicted"/>
<reference evidence="2" key="1">
    <citation type="submission" date="2016-11" db="UniProtKB">
        <authorList>
            <consortium name="WormBaseParasite"/>
        </authorList>
    </citation>
    <scope>IDENTIFICATION</scope>
</reference>
<dbReference type="WBParaSite" id="L893_g30450.t1">
    <property type="protein sequence ID" value="L893_g30450.t1"/>
    <property type="gene ID" value="L893_g30450"/>
</dbReference>
<organism evidence="1 2">
    <name type="scientific">Steinernema glaseri</name>
    <dbReference type="NCBI Taxonomy" id="37863"/>
    <lineage>
        <taxon>Eukaryota</taxon>
        <taxon>Metazoa</taxon>
        <taxon>Ecdysozoa</taxon>
        <taxon>Nematoda</taxon>
        <taxon>Chromadorea</taxon>
        <taxon>Rhabditida</taxon>
        <taxon>Tylenchina</taxon>
        <taxon>Panagrolaimomorpha</taxon>
        <taxon>Strongyloidoidea</taxon>
        <taxon>Steinernematidae</taxon>
        <taxon>Steinernema</taxon>
    </lineage>
</organism>
<sequence length="320" mass="34609">MFYVERIRSPVPKEALEHFPVYSGNDSRSTALGTLAVMNPSSVDGSLVPLRSVGQSRALSVYNHLEVHYFFFQLFFRTVAKNETFSTQVVQSTTPSVSFPCPSEGTFCALTILCIPAGDFPAGVVLVNGLSLEGNGTAKVVPGIDFDTPNFFFEVNERTSVMSAEVSVFGKAVSVVFLSGSTLNVTMMDGGLDLLTDEYELKNDRGFLTNPEYPEAGADAAFSTRLNFPPTTKIEIYFIDANYSSDAVLTLEGEKYVGPQTGTKKTFTSSPVKVHFSNGPQPGKGFLLRFSVLPKTSPSATPFAVVLCTLLLFVASMTSE</sequence>
<dbReference type="Proteomes" id="UP000095287">
    <property type="component" value="Unplaced"/>
</dbReference>
<dbReference type="AlphaFoldDB" id="A0A1I7ZWE0"/>